<dbReference type="GO" id="GO:1990112">
    <property type="term" value="C:RQC complex"/>
    <property type="evidence" value="ECO:0007669"/>
    <property type="project" value="UniProtKB-UniRule"/>
</dbReference>
<keyword evidence="12 15" id="KW-0833">Ubl conjugation pathway</keyword>
<dbReference type="GO" id="GO:0061630">
    <property type="term" value="F:ubiquitin protein ligase activity"/>
    <property type="evidence" value="ECO:0007669"/>
    <property type="project" value="UniProtKB-UniRule"/>
</dbReference>
<evidence type="ECO:0000256" key="10">
    <source>
        <dbReference type="ARBA" id="ARBA00022737"/>
    </source>
</evidence>
<dbReference type="GO" id="GO:0008270">
    <property type="term" value="F:zinc ion binding"/>
    <property type="evidence" value="ECO:0007669"/>
    <property type="project" value="UniProtKB-KW"/>
</dbReference>
<dbReference type="Pfam" id="PF22999">
    <property type="entry name" value="LTN1_E3_ligase_6th"/>
    <property type="match status" value="1"/>
</dbReference>
<dbReference type="GO" id="GO:0005829">
    <property type="term" value="C:cytosol"/>
    <property type="evidence" value="ECO:0007669"/>
    <property type="project" value="UniProtKB-SubCell"/>
</dbReference>
<dbReference type="InterPro" id="IPR054478">
    <property type="entry name" value="LTN1_UBC"/>
</dbReference>
<comment type="subcellular location">
    <subcellularLocation>
        <location evidence="2">Cytoplasm</location>
        <location evidence="2">Cytosol</location>
    </subcellularLocation>
</comment>
<comment type="similarity">
    <text evidence="4 15">Belongs to the LTN1 family.</text>
</comment>
<protein>
    <recommendedName>
        <fullName evidence="6 15">E3 ubiquitin-protein ligase listerin</fullName>
        <ecNumber evidence="5 15">2.3.2.27</ecNumber>
    </recommendedName>
    <alternativeName>
        <fullName evidence="14 15">RING-type E3 ubiquitin transferase listerin</fullName>
    </alternativeName>
</protein>
<reference evidence="18" key="1">
    <citation type="submission" date="2022-01" db="EMBL/GenBank/DDBJ databases">
        <authorList>
            <person name="King R."/>
        </authorList>
    </citation>
    <scope>NUCLEOTIDE SEQUENCE</scope>
</reference>
<evidence type="ECO:0000256" key="11">
    <source>
        <dbReference type="ARBA" id="ARBA00022771"/>
    </source>
</evidence>
<comment type="catalytic activity">
    <reaction evidence="1 15">
        <text>S-ubiquitinyl-[E2 ubiquitin-conjugating enzyme]-L-cysteine + [acceptor protein]-L-lysine = [E2 ubiquitin-conjugating enzyme]-L-cysteine + N(6)-ubiquitinyl-[acceptor protein]-L-lysine.</text>
        <dbReference type="EC" id="2.3.2.27"/>
    </reaction>
</comment>
<dbReference type="InterPro" id="IPR011016">
    <property type="entry name" value="Znf_RING-CH"/>
</dbReference>
<comment type="subunit">
    <text evidence="15">Component of the ribosome quality control complex (RQC).</text>
</comment>
<feature type="domain" description="RING-CH-type" evidence="17">
    <location>
        <begin position="1621"/>
        <end position="1669"/>
    </location>
</feature>
<keyword evidence="9 15" id="KW-0479">Metal-binding</keyword>
<dbReference type="InterPro" id="IPR039795">
    <property type="entry name" value="LTN1/Rkr1"/>
</dbReference>
<dbReference type="Pfam" id="PF23009">
    <property type="entry name" value="UBC_like"/>
    <property type="match status" value="1"/>
</dbReference>
<evidence type="ECO:0000256" key="7">
    <source>
        <dbReference type="ARBA" id="ARBA00022490"/>
    </source>
</evidence>
<evidence type="ECO:0000313" key="19">
    <source>
        <dbReference type="Proteomes" id="UP001152798"/>
    </source>
</evidence>
<gene>
    <name evidence="18" type="ORF">NEZAVI_LOCUS15395</name>
</gene>
<evidence type="ECO:0000256" key="15">
    <source>
        <dbReference type="RuleBase" id="RU367090"/>
    </source>
</evidence>
<evidence type="ECO:0000256" key="9">
    <source>
        <dbReference type="ARBA" id="ARBA00022723"/>
    </source>
</evidence>
<evidence type="ECO:0000313" key="18">
    <source>
        <dbReference type="EMBL" id="CAH1407748.1"/>
    </source>
</evidence>
<evidence type="ECO:0000256" key="5">
    <source>
        <dbReference type="ARBA" id="ARBA00012483"/>
    </source>
</evidence>
<keyword evidence="8 15" id="KW-0808">Transferase</keyword>
<evidence type="ECO:0000256" key="16">
    <source>
        <dbReference type="SAM" id="MobiDB-lite"/>
    </source>
</evidence>
<comment type="function">
    <text evidence="15">E3 ubiquitin-protein ligase. Component of the ribosome quality control complex (RQC), a ribosome-associated complex that mediates ubiquitination and extraction of incompletely synthesized nascent chains for proteasomal degradation.</text>
</comment>
<keyword evidence="7" id="KW-0963">Cytoplasm</keyword>
<evidence type="ECO:0000256" key="14">
    <source>
        <dbReference type="ARBA" id="ARBA00032366"/>
    </source>
</evidence>
<dbReference type="GO" id="GO:1990116">
    <property type="term" value="P:ribosome-associated ubiquitin-dependent protein catabolic process"/>
    <property type="evidence" value="ECO:0007669"/>
    <property type="project" value="UniProtKB-UniRule"/>
</dbReference>
<feature type="compositionally biased region" description="Polar residues" evidence="16">
    <location>
        <begin position="10"/>
        <end position="23"/>
    </location>
</feature>
<organism evidence="18 19">
    <name type="scientific">Nezara viridula</name>
    <name type="common">Southern green stink bug</name>
    <name type="synonym">Cimex viridulus</name>
    <dbReference type="NCBI Taxonomy" id="85310"/>
    <lineage>
        <taxon>Eukaryota</taxon>
        <taxon>Metazoa</taxon>
        <taxon>Ecdysozoa</taxon>
        <taxon>Arthropoda</taxon>
        <taxon>Hexapoda</taxon>
        <taxon>Insecta</taxon>
        <taxon>Pterygota</taxon>
        <taxon>Neoptera</taxon>
        <taxon>Paraneoptera</taxon>
        <taxon>Hemiptera</taxon>
        <taxon>Heteroptera</taxon>
        <taxon>Panheteroptera</taxon>
        <taxon>Pentatomomorpha</taxon>
        <taxon>Pentatomoidea</taxon>
        <taxon>Pentatomidae</taxon>
        <taxon>Pentatominae</taxon>
        <taxon>Nezara</taxon>
    </lineage>
</organism>
<dbReference type="SUPFAM" id="SSF48371">
    <property type="entry name" value="ARM repeat"/>
    <property type="match status" value="1"/>
</dbReference>
<evidence type="ECO:0000256" key="2">
    <source>
        <dbReference type="ARBA" id="ARBA00004514"/>
    </source>
</evidence>
<evidence type="ECO:0000256" key="3">
    <source>
        <dbReference type="ARBA" id="ARBA00004906"/>
    </source>
</evidence>
<evidence type="ECO:0000256" key="8">
    <source>
        <dbReference type="ARBA" id="ARBA00022679"/>
    </source>
</evidence>
<dbReference type="GO" id="GO:0072344">
    <property type="term" value="P:rescue of stalled ribosome"/>
    <property type="evidence" value="ECO:0007669"/>
    <property type="project" value="UniProtKB-UniRule"/>
</dbReference>
<dbReference type="InterPro" id="IPR054476">
    <property type="entry name" value="Ltn1_N"/>
</dbReference>
<keyword evidence="13 15" id="KW-0862">Zinc</keyword>
<dbReference type="InterPro" id="IPR016024">
    <property type="entry name" value="ARM-type_fold"/>
</dbReference>
<dbReference type="Gene3D" id="1.25.10.10">
    <property type="entry name" value="Leucine-rich Repeat Variant"/>
    <property type="match status" value="1"/>
</dbReference>
<dbReference type="Pfam" id="PF22958">
    <property type="entry name" value="Ltn1_1st"/>
    <property type="match status" value="1"/>
</dbReference>
<dbReference type="EMBL" id="OV725083">
    <property type="protein sequence ID" value="CAH1407748.1"/>
    <property type="molecule type" value="Genomic_DNA"/>
</dbReference>
<dbReference type="CDD" id="cd16491">
    <property type="entry name" value="RING-CH-C4HC3_LTN1"/>
    <property type="match status" value="1"/>
</dbReference>
<dbReference type="FunFam" id="3.30.40.10:FF:000038">
    <property type="entry name" value="E3 ubiquitin-protein ligase listerin"/>
    <property type="match status" value="1"/>
</dbReference>
<sequence>MGGHKRKGQSQRTKNNMKPSNSGRIAELVDNKGFQFSSFSTLSEPHLASSSTQMPSMSLLSIEMFCPNVDPNFQVVFKKINKKDATTRFKALQELKDLCKASTPEVIKEVLPVWARIYCILAIDVEHRVREAVQEVHRLIVNSVGRNLAPYLKQIAPLWFISQYDTYAPAASIASNAFQEVFSAQKMIEVISFCQGEILNYIKENVLNLTPQSLSKGDLNKDEMEAKYERIIVSSLNGYALYLSKIPEEQIENYKTINQEIVSSSKFWKFSKFKSAPIRSAWFTLLSSLCQNCVFLLENEKKQVANSIIGGIDDYDSAVLSIVWEAALHSFTHIKDFWLHVNIDKFFLPKFCNILQHGGQGNASCIYPNILLLLNSIPEDVINDKHQFFEKIFGSFQAGMKLQLVVQSPSESDAVASSFLECIQYLIKTNIEDKEFCLFLLEQHLLKALSTYMLETVYRYQLKAFVKSLSRMIIYWHKNEDSLEFYGILIQKFWTDLLSLSVTSFKNCSYKEQLSVILQSHFMVISILNTPHAPLKKKLRVSFVEDSKVDGNVIESKNLKDTNFIKNNTEKKLEDNMLVFAKELFKEYYKFSLETENKEMQILMLSQMNKIIELLNAHLNSFILILEPKWSTSVFSWLRDSEISMENLLGIIFCSLEYLDTNDQTQLMTELTQERCKECLKDALRVAYNTENVKLKQWLQSEDMKKEICQTYKEVCDEENKVISGIAKHFFDLNIDREFIVGVPTVISLLEIIKVQLSSNNESNLKIATEMADTLLNKIASVKKARYAAITLTMLEPIFVNIIEGHGNVVFKTWEKGMQYVVESEIDKTILNEHLLKLCDQLTTFITNRETKFDSKFIHYSVIHLLTILINNDETKNMGFTFINTLLSSIYSNLFKTLQRQIEEICLFGDAINGKLNHHLNIPENSNVSLVKEKWDPLRDINVLGYVRSLDFVLMIMLSAYGVEINEEEKVCDWEHKLVFLPNILNEVRNEFDLPIINLSCGLVLLKKFKIYYSSTRQYFDVKNYIEPFGRLMKELIQSCDPNQQKRILNKFASVNLPASNILCSEAKEVILEFLEGTLQDETSKALANIHIDEKVSEFILDINEVRKLRKQLENLSLSHNEMNTTLKIVAEKFRESFIFPKSLEEIPENLFGIAAEVAWLFQTAIARHPTILNTVAWDFARVSVTRWLECISFIKDMPDDCFELIAMSSATCRLLITISDTLSVEESLASYCEEWKEVFAADAYYFLCKSWKNITETALSRGVNYMTFLHIVQLSETISYLCDMKTFHKLKPENGSIKEWVEFTMTCILAPSVPVQLTSYKILEVLLPNLTKLDEGLNESSLDKISCNMFEPKLMETQTVFMTMLQDFSIGVSCSVAPFTDSYTYSLAYLLLWSVLIKICQEGDLQQKYIYPLWIKEKDIIHKFIEGVAKVMPESVIYFLEKNVKKGQEFFVNKPSHSFSDWTSEKLSHLGCWLLSELMATLPAVVRQWASEAEPKQLAFIDRLVTAFISPNLAAREMLAISKQQKSFDNMKVYTHPSVREVVAVYTVEESSTELVVQLAFDHPLSPPKVDISKAMISSIQTRQWLKQLTIFLTHQNGSIWEGLVLWKNNLDKKFEGIEECYICFSILNNTTHQLPKLSCHTCKKKFHSYCLYKWFSTSHKSTCPICRAIF</sequence>
<dbReference type="Gene3D" id="3.30.40.10">
    <property type="entry name" value="Zinc/RING finger domain, C3HC4 (zinc finger)"/>
    <property type="match status" value="1"/>
</dbReference>
<name>A0A9P0HU82_NEZVI</name>
<evidence type="ECO:0000256" key="13">
    <source>
        <dbReference type="ARBA" id="ARBA00022833"/>
    </source>
</evidence>
<evidence type="ECO:0000256" key="12">
    <source>
        <dbReference type="ARBA" id="ARBA00022786"/>
    </source>
</evidence>
<evidence type="ECO:0000256" key="4">
    <source>
        <dbReference type="ARBA" id="ARBA00007997"/>
    </source>
</evidence>
<accession>A0A9P0HU82</accession>
<dbReference type="InterPro" id="IPR039804">
    <property type="entry name" value="RING-CH-C4HC3_LTN1"/>
</dbReference>
<dbReference type="InterPro" id="IPR013083">
    <property type="entry name" value="Znf_RING/FYVE/PHD"/>
</dbReference>
<evidence type="ECO:0000256" key="1">
    <source>
        <dbReference type="ARBA" id="ARBA00000900"/>
    </source>
</evidence>
<keyword evidence="11 15" id="KW-0863">Zinc-finger</keyword>
<comment type="pathway">
    <text evidence="3 15">Protein modification; protein ubiquitination.</text>
</comment>
<dbReference type="InterPro" id="IPR054477">
    <property type="entry name" value="LTN1_E3_ligase_6th"/>
</dbReference>
<dbReference type="PANTHER" id="PTHR12389:SF0">
    <property type="entry name" value="E3 UBIQUITIN-PROTEIN LIGASE LISTERIN"/>
    <property type="match status" value="1"/>
</dbReference>
<dbReference type="SMART" id="SM00744">
    <property type="entry name" value="RINGv"/>
    <property type="match status" value="1"/>
</dbReference>
<dbReference type="Proteomes" id="UP001152798">
    <property type="component" value="Chromosome 7"/>
</dbReference>
<dbReference type="OrthoDB" id="6108at2759"/>
<dbReference type="PANTHER" id="PTHR12389">
    <property type="entry name" value="ZINC FINGER PROTEIN 294"/>
    <property type="match status" value="1"/>
</dbReference>
<dbReference type="GO" id="GO:0043023">
    <property type="term" value="F:ribosomal large subunit binding"/>
    <property type="evidence" value="ECO:0007669"/>
    <property type="project" value="TreeGrafter"/>
</dbReference>
<feature type="region of interest" description="Disordered" evidence="16">
    <location>
        <begin position="1"/>
        <end position="23"/>
    </location>
</feature>
<dbReference type="InterPro" id="IPR011989">
    <property type="entry name" value="ARM-like"/>
</dbReference>
<dbReference type="SUPFAM" id="SSF57850">
    <property type="entry name" value="RING/U-box"/>
    <property type="match status" value="1"/>
</dbReference>
<evidence type="ECO:0000256" key="6">
    <source>
        <dbReference type="ARBA" id="ARBA00017157"/>
    </source>
</evidence>
<evidence type="ECO:0000259" key="17">
    <source>
        <dbReference type="SMART" id="SM00744"/>
    </source>
</evidence>
<dbReference type="EC" id="2.3.2.27" evidence="5 15"/>
<proteinExistence type="inferred from homology"/>
<keyword evidence="10" id="KW-0677">Repeat</keyword>
<keyword evidence="19" id="KW-1185">Reference proteome</keyword>